<dbReference type="AlphaFoldDB" id="A0A7X2Z2D9"/>
<reference evidence="1 2" key="1">
    <citation type="submission" date="2019-11" db="EMBL/GenBank/DDBJ databases">
        <title>Draft genome sequences of five Paenibacillus species of dairy origin.</title>
        <authorList>
            <person name="Olajide A.M."/>
            <person name="Chen S."/>
            <person name="Lapointe G."/>
        </authorList>
    </citation>
    <scope>NUCLEOTIDE SEQUENCE [LARGE SCALE GENOMIC DNA]</scope>
    <source>
        <strain evidence="1 2">12CR55</strain>
    </source>
</reference>
<gene>
    <name evidence="1" type="ORF">GNP95_15075</name>
</gene>
<organism evidence="1 2">
    <name type="scientific">Paenibacillus woosongensis</name>
    <dbReference type="NCBI Taxonomy" id="307580"/>
    <lineage>
        <taxon>Bacteria</taxon>
        <taxon>Bacillati</taxon>
        <taxon>Bacillota</taxon>
        <taxon>Bacilli</taxon>
        <taxon>Bacillales</taxon>
        <taxon>Paenibacillaceae</taxon>
        <taxon>Paenibacillus</taxon>
    </lineage>
</organism>
<dbReference type="Proteomes" id="UP000447876">
    <property type="component" value="Unassembled WGS sequence"/>
</dbReference>
<dbReference type="EMBL" id="WNZW01000005">
    <property type="protein sequence ID" value="MUG46314.1"/>
    <property type="molecule type" value="Genomic_DNA"/>
</dbReference>
<accession>A0A7X2Z2D9</accession>
<comment type="caution">
    <text evidence="1">The sequence shown here is derived from an EMBL/GenBank/DDBJ whole genome shotgun (WGS) entry which is preliminary data.</text>
</comment>
<dbReference type="OrthoDB" id="2079158at2"/>
<dbReference type="RefSeq" id="WP_155611703.1">
    <property type="nucleotide sequence ID" value="NZ_WNZW01000005.1"/>
</dbReference>
<evidence type="ECO:0000313" key="1">
    <source>
        <dbReference type="EMBL" id="MUG46314.1"/>
    </source>
</evidence>
<name>A0A7X2Z2D9_9BACL</name>
<sequence>MRFDLRTIDGTKKFLIDWLGVDENILMNYVICNCNEIDVNDFCEVHGINLNEVETDHLTYVASHVTTCTDELESIKKHGLMNLQLALTLSTPLNIYLRSHGIEFDIGNQIMRVGSESYDVSYNSDSYNGFLDSESFKSKLKDIGHKLFYDNQISAFLAMEGDKEYGGYVHQRPEFLFNVSKVSKRNLEYDWTKKSKAFVLEYEEKFENFEWFTFYENEDEYHDDYFRNEHKKWLISKSLYRLWNDFFYNDVKEEYAYMKSSYVIPWKNIINIREIV</sequence>
<evidence type="ECO:0000313" key="2">
    <source>
        <dbReference type="Proteomes" id="UP000447876"/>
    </source>
</evidence>
<proteinExistence type="predicted"/>
<protein>
    <submittedName>
        <fullName evidence="1">Uncharacterized protein</fullName>
    </submittedName>
</protein>